<evidence type="ECO:0000256" key="2">
    <source>
        <dbReference type="ARBA" id="ARBA00023002"/>
    </source>
</evidence>
<dbReference type="InterPro" id="IPR029510">
    <property type="entry name" value="Ald_DH_CS_GLU"/>
</dbReference>
<dbReference type="FunFam" id="3.40.605.10:FF:000007">
    <property type="entry name" value="NAD/NADP-dependent betaine aldehyde dehydrogenase"/>
    <property type="match status" value="1"/>
</dbReference>
<comment type="caution">
    <text evidence="7">The sequence shown here is derived from an EMBL/GenBank/DDBJ whole genome shotgun (WGS) entry which is preliminary data.</text>
</comment>
<dbReference type="NCBIfam" id="TIGR03216">
    <property type="entry name" value="OH_muco_semi_DH"/>
    <property type="match status" value="1"/>
</dbReference>
<keyword evidence="8" id="KW-1185">Reference proteome</keyword>
<feature type="active site" evidence="4">
    <location>
        <position position="261"/>
    </location>
</feature>
<evidence type="ECO:0000256" key="4">
    <source>
        <dbReference type="PROSITE-ProRule" id="PRU10007"/>
    </source>
</evidence>
<keyword evidence="3" id="KW-0520">NAD</keyword>
<dbReference type="PROSITE" id="PS00687">
    <property type="entry name" value="ALDEHYDE_DEHYDR_GLU"/>
    <property type="match status" value="1"/>
</dbReference>
<dbReference type="InterPro" id="IPR016161">
    <property type="entry name" value="Ald_DH/histidinol_DH"/>
</dbReference>
<proteinExistence type="inferred from homology"/>
<evidence type="ECO:0000313" key="8">
    <source>
        <dbReference type="Proteomes" id="UP001409585"/>
    </source>
</evidence>
<dbReference type="PANTHER" id="PTHR43720:SF2">
    <property type="entry name" value="2-AMINOMUCONIC SEMIALDEHYDE DEHYDROGENASE"/>
    <property type="match status" value="1"/>
</dbReference>
<dbReference type="AlphaFoldDB" id="A0AAV3U7U3"/>
<comment type="similarity">
    <text evidence="1 5">Belongs to the aldehyde dehydrogenase family.</text>
</comment>
<dbReference type="InterPro" id="IPR017628">
    <property type="entry name" value="OHmuconic_semiald_DH"/>
</dbReference>
<evidence type="ECO:0000313" key="7">
    <source>
        <dbReference type="EMBL" id="GAA4955152.1"/>
    </source>
</evidence>
<dbReference type="InterPro" id="IPR016160">
    <property type="entry name" value="Ald_DH_CS_CYS"/>
</dbReference>
<dbReference type="Gene3D" id="3.40.309.10">
    <property type="entry name" value="Aldehyde Dehydrogenase, Chain A, domain 2"/>
    <property type="match status" value="1"/>
</dbReference>
<gene>
    <name evidence="7" type="ORF">GCM10025791_39150</name>
</gene>
<evidence type="ECO:0000256" key="5">
    <source>
        <dbReference type="RuleBase" id="RU003345"/>
    </source>
</evidence>
<protein>
    <submittedName>
        <fullName evidence="7">Aldehyde dehydrogenase</fullName>
    </submittedName>
</protein>
<sequence>MKQDLAAMKDIKHYINGQYVGSASGKLFENVNPANGKVISKVHEAGREEVDAAVQAAKAALRGPWGKMTLEQRTAILHKVADGINARFDEFLEAECLDTGKPKSLASHIDIPRGAANFKVFADMIKNVPTESFEMPTPDGTGALNYAVRRPKGVIGVISPWNLPLLLMTWKVGPALACGNTVVVKPSEETPTTTALLGEVMKEAGVPDGVYNVVHGFGGDSAGAYLTEHPLVDGFTFTGETGTGEVIMKAAAKGIRDISLELGGKNAGLVFADCDMDKAIEGTMRSAFANCGQVCLGTERVYVERSIFDEFVRRLKEAAEGLKIGPPDDADANMGPLVSLKHREKVLSYYQKAVDDGATVVTGGGVPDMPAELAGGAWVQPTIWTGLADDSAVVTDEIFGPCCHIRPFDTEEEAIELANSLPYGLASAIWSENITRAHRVAGQIEAGIIWVNSWFLRDLRTPFGGSKQSGIGREGGVHSLEFYTEMKNICVKL</sequence>
<dbReference type="FunFam" id="3.40.309.10:FF:000012">
    <property type="entry name" value="Betaine aldehyde dehydrogenase"/>
    <property type="match status" value="1"/>
</dbReference>
<feature type="domain" description="Aldehyde dehydrogenase" evidence="6">
    <location>
        <begin position="20"/>
        <end position="489"/>
    </location>
</feature>
<accession>A0AAV3U7U3</accession>
<dbReference type="InterPro" id="IPR016163">
    <property type="entry name" value="Ald_DH_C"/>
</dbReference>
<dbReference type="PROSITE" id="PS00070">
    <property type="entry name" value="ALDEHYDE_DEHYDR_CYS"/>
    <property type="match status" value="1"/>
</dbReference>
<evidence type="ECO:0000259" key="6">
    <source>
        <dbReference type="Pfam" id="PF00171"/>
    </source>
</evidence>
<dbReference type="EMBL" id="BAABLX010000067">
    <property type="protein sequence ID" value="GAA4955152.1"/>
    <property type="molecule type" value="Genomic_DNA"/>
</dbReference>
<organism evidence="7 8">
    <name type="scientific">Halioxenophilus aromaticivorans</name>
    <dbReference type="NCBI Taxonomy" id="1306992"/>
    <lineage>
        <taxon>Bacteria</taxon>
        <taxon>Pseudomonadati</taxon>
        <taxon>Pseudomonadota</taxon>
        <taxon>Gammaproteobacteria</taxon>
        <taxon>Alteromonadales</taxon>
        <taxon>Alteromonadaceae</taxon>
        <taxon>Halioxenophilus</taxon>
    </lineage>
</organism>
<dbReference type="CDD" id="cd07093">
    <property type="entry name" value="ALDH_F8_HMSADH"/>
    <property type="match status" value="1"/>
</dbReference>
<dbReference type="InterPro" id="IPR016162">
    <property type="entry name" value="Ald_DH_N"/>
</dbReference>
<dbReference type="SUPFAM" id="SSF53720">
    <property type="entry name" value="ALDH-like"/>
    <property type="match status" value="1"/>
</dbReference>
<dbReference type="Gene3D" id="3.40.605.10">
    <property type="entry name" value="Aldehyde Dehydrogenase, Chain A, domain 1"/>
    <property type="match status" value="1"/>
</dbReference>
<name>A0AAV3U7U3_9ALTE</name>
<evidence type="ECO:0000256" key="3">
    <source>
        <dbReference type="ARBA" id="ARBA00023027"/>
    </source>
</evidence>
<dbReference type="PANTHER" id="PTHR43720">
    <property type="entry name" value="2-AMINOMUCONIC SEMIALDEHYDE DEHYDROGENASE"/>
    <property type="match status" value="1"/>
</dbReference>
<dbReference type="Pfam" id="PF00171">
    <property type="entry name" value="Aldedh"/>
    <property type="match status" value="1"/>
</dbReference>
<dbReference type="Proteomes" id="UP001409585">
    <property type="component" value="Unassembled WGS sequence"/>
</dbReference>
<dbReference type="GO" id="GO:0016620">
    <property type="term" value="F:oxidoreductase activity, acting on the aldehyde or oxo group of donors, NAD or NADP as acceptor"/>
    <property type="evidence" value="ECO:0007669"/>
    <property type="project" value="InterPro"/>
</dbReference>
<dbReference type="InterPro" id="IPR015590">
    <property type="entry name" value="Aldehyde_DH_dom"/>
</dbReference>
<keyword evidence="2 5" id="KW-0560">Oxidoreductase</keyword>
<reference evidence="8" key="1">
    <citation type="journal article" date="2019" name="Int. J. Syst. Evol. Microbiol.">
        <title>The Global Catalogue of Microorganisms (GCM) 10K type strain sequencing project: providing services to taxonomists for standard genome sequencing and annotation.</title>
        <authorList>
            <consortium name="The Broad Institute Genomics Platform"/>
            <consortium name="The Broad Institute Genome Sequencing Center for Infectious Disease"/>
            <person name="Wu L."/>
            <person name="Ma J."/>
        </authorList>
    </citation>
    <scope>NUCLEOTIDE SEQUENCE [LARGE SCALE GENOMIC DNA]</scope>
    <source>
        <strain evidence="8">JCM 19134</strain>
    </source>
</reference>
<evidence type="ECO:0000256" key="1">
    <source>
        <dbReference type="ARBA" id="ARBA00009986"/>
    </source>
</evidence>